<evidence type="ECO:0000256" key="1">
    <source>
        <dbReference type="ARBA" id="ARBA00026071"/>
    </source>
</evidence>
<reference evidence="2" key="1">
    <citation type="journal article" date="2017" name="Gigascience">
        <title>The first near-complete assembly of the hexaploid bread wheat genome, Triticum aestivum.</title>
        <authorList>
            <person name="Zimin A.V."/>
            <person name="Puiu D."/>
            <person name="Hall R."/>
            <person name="Kingan S."/>
            <person name="Clavijo B.J."/>
            <person name="Salzberg S.L."/>
        </authorList>
    </citation>
    <scope>NUCLEOTIDE SEQUENCE</scope>
    <source>
        <tissue evidence="2">Leaf</tissue>
    </source>
</reference>
<accession>A0A9R1DR22</accession>
<evidence type="ECO:0000313" key="2">
    <source>
        <dbReference type="EMBL" id="KAF6996386.1"/>
    </source>
</evidence>
<dbReference type="Gene3D" id="3.60.20.10">
    <property type="entry name" value="Glutamine Phosphoribosylpyrophosphate, subunit 1, domain 1"/>
    <property type="match status" value="1"/>
</dbReference>
<name>A0A9R1DR22_WHEAT</name>
<dbReference type="SUPFAM" id="SSF56235">
    <property type="entry name" value="N-terminal nucleophile aminohydrolases (Ntn hydrolases)"/>
    <property type="match status" value="1"/>
</dbReference>
<dbReference type="InterPro" id="IPR029055">
    <property type="entry name" value="Ntn_hydrolases_N"/>
</dbReference>
<protein>
    <submittedName>
        <fullName evidence="2">Uncharacterized protein</fullName>
    </submittedName>
</protein>
<dbReference type="InterPro" id="IPR001353">
    <property type="entry name" value="Proteasome_sua/b"/>
</dbReference>
<organism evidence="2">
    <name type="scientific">Triticum aestivum</name>
    <name type="common">Wheat</name>
    <dbReference type="NCBI Taxonomy" id="4565"/>
    <lineage>
        <taxon>Eukaryota</taxon>
        <taxon>Viridiplantae</taxon>
        <taxon>Streptophyta</taxon>
        <taxon>Embryophyta</taxon>
        <taxon>Tracheophyta</taxon>
        <taxon>Spermatophyta</taxon>
        <taxon>Magnoliopsida</taxon>
        <taxon>Liliopsida</taxon>
        <taxon>Poales</taxon>
        <taxon>Poaceae</taxon>
        <taxon>BOP clade</taxon>
        <taxon>Pooideae</taxon>
        <taxon>Triticodae</taxon>
        <taxon>Triticeae</taxon>
        <taxon>Triticinae</taxon>
        <taxon>Triticum</taxon>
    </lineage>
</organism>
<dbReference type="GO" id="GO:0051603">
    <property type="term" value="P:proteolysis involved in protein catabolic process"/>
    <property type="evidence" value="ECO:0007669"/>
    <property type="project" value="InterPro"/>
</dbReference>
<comment type="caution">
    <text evidence="2">The sequence shown here is derived from an EMBL/GenBank/DDBJ whole genome shotgun (WGS) entry which is preliminary data.</text>
</comment>
<reference evidence="2" key="2">
    <citation type="submission" date="2020-03" db="EMBL/GenBank/DDBJ databases">
        <title>The second near-complete assembly of the hexaploid bread wheat (Triticum aestivum) genome.</title>
        <authorList>
            <person name="Zimin A.V."/>
            <person name="Puiu D."/>
            <person name="Shumante A."/>
            <person name="Alonge M."/>
            <person name="Salzberg S.L."/>
        </authorList>
    </citation>
    <scope>NUCLEOTIDE SEQUENCE</scope>
    <source>
        <tissue evidence="2">Leaf</tissue>
    </source>
</reference>
<sequence>MGSTAIGLKSKDGVVLAVEKCVTSLLL</sequence>
<proteinExistence type="predicted"/>
<dbReference type="Pfam" id="PF00227">
    <property type="entry name" value="Proteasome"/>
    <property type="match status" value="1"/>
</dbReference>
<dbReference type="GO" id="GO:0005839">
    <property type="term" value="C:proteasome core complex"/>
    <property type="evidence" value="ECO:0007669"/>
    <property type="project" value="InterPro"/>
</dbReference>
<dbReference type="Proteomes" id="UP000815260">
    <property type="component" value="Chromosome 1D"/>
</dbReference>
<dbReference type="AlphaFoldDB" id="A0A9R1DR22"/>
<comment type="subunit">
    <text evidence="1">The 26S proteasome consists of a 20S proteasome core and two 19S regulatory subunits. The 20S proteasome core is composed of 28 subunits that are arranged in four stacked rings, resulting in a barrel-shaped structure. The two end rings are each formed by seven alpha subunits, and the two central rings are each formed by seven beta subunits. The catalytic chamber with the active sites is on the inside of the barrel.</text>
</comment>
<gene>
    <name evidence="2" type="ORF">CFC21_012730</name>
</gene>
<feature type="non-terminal residue" evidence="2">
    <location>
        <position position="27"/>
    </location>
</feature>
<dbReference type="EMBL" id="CM022213">
    <property type="protein sequence ID" value="KAF6996386.1"/>
    <property type="molecule type" value="Genomic_DNA"/>
</dbReference>